<sequence>GRYKRANKIMEALASIRIPGEARQVLDVILRKTYGWNKEEDEISLSQFKKATGLLRPNIIRARGKLLNMNIISVIQKDNTDITTYRFQKNYTKWKPLSKRITLSKKIISVIQKDNLPLSKRIHTKDTITKPTITKAKEVVSFDFDKRKFLNITIEDKAGWLDAYPACDIDQELRKLISFALLIISPQPEQMAVFLDLASTCMWFKSSCGQ</sequence>
<dbReference type="AlphaFoldDB" id="X1GH15"/>
<evidence type="ECO:0000259" key="1">
    <source>
        <dbReference type="Pfam" id="PF04492"/>
    </source>
</evidence>
<feature type="non-terminal residue" evidence="2">
    <location>
        <position position="1"/>
    </location>
</feature>
<dbReference type="GO" id="GO:0006260">
    <property type="term" value="P:DNA replication"/>
    <property type="evidence" value="ECO:0007669"/>
    <property type="project" value="InterPro"/>
</dbReference>
<feature type="domain" description="Bacteriophage lambda Replication protein O N-terminal" evidence="1">
    <location>
        <begin position="6"/>
        <end position="83"/>
    </location>
</feature>
<organism evidence="2">
    <name type="scientific">marine sediment metagenome</name>
    <dbReference type="NCBI Taxonomy" id="412755"/>
    <lineage>
        <taxon>unclassified sequences</taxon>
        <taxon>metagenomes</taxon>
        <taxon>ecological metagenomes</taxon>
    </lineage>
</organism>
<dbReference type="Pfam" id="PF04492">
    <property type="entry name" value="Phage_rep_O"/>
    <property type="match status" value="1"/>
</dbReference>
<evidence type="ECO:0000313" key="2">
    <source>
        <dbReference type="EMBL" id="GAH32328.1"/>
    </source>
</evidence>
<dbReference type="Gene3D" id="1.10.10.10">
    <property type="entry name" value="Winged helix-like DNA-binding domain superfamily/Winged helix DNA-binding domain"/>
    <property type="match status" value="1"/>
</dbReference>
<protein>
    <recommendedName>
        <fullName evidence="1">Bacteriophage lambda Replication protein O N-terminal domain-containing protein</fullName>
    </recommendedName>
</protein>
<reference evidence="2" key="1">
    <citation type="journal article" date="2014" name="Front. Microbiol.">
        <title>High frequency of phylogenetically diverse reductive dehalogenase-homologous genes in deep subseafloor sedimentary metagenomes.</title>
        <authorList>
            <person name="Kawai M."/>
            <person name="Futagami T."/>
            <person name="Toyoda A."/>
            <person name="Takaki Y."/>
            <person name="Nishi S."/>
            <person name="Hori S."/>
            <person name="Arai W."/>
            <person name="Tsubouchi T."/>
            <person name="Morono Y."/>
            <person name="Uchiyama I."/>
            <person name="Ito T."/>
            <person name="Fujiyama A."/>
            <person name="Inagaki F."/>
            <person name="Takami H."/>
        </authorList>
    </citation>
    <scope>NUCLEOTIDE SEQUENCE</scope>
    <source>
        <strain evidence="2">Expedition CK06-06</strain>
    </source>
</reference>
<dbReference type="InterPro" id="IPR006497">
    <property type="entry name" value="Phage_lambda_VrpO_N"/>
</dbReference>
<gene>
    <name evidence="2" type="ORF">S03H2_23707</name>
</gene>
<proteinExistence type="predicted"/>
<comment type="caution">
    <text evidence="2">The sequence shown here is derived from an EMBL/GenBank/DDBJ whole genome shotgun (WGS) entry which is preliminary data.</text>
</comment>
<dbReference type="EMBL" id="BARU01013006">
    <property type="protein sequence ID" value="GAH32328.1"/>
    <property type="molecule type" value="Genomic_DNA"/>
</dbReference>
<name>X1GH15_9ZZZZ</name>
<accession>X1GH15</accession>
<dbReference type="InterPro" id="IPR036388">
    <property type="entry name" value="WH-like_DNA-bd_sf"/>
</dbReference>